<proteinExistence type="predicted"/>
<gene>
    <name evidence="2" type="ORF">SAMN05444320_106285</name>
</gene>
<sequence length="272" mass="29202">MRHLPEHRSIIVVDIAEFGRRDDRFQLWLREALAAVVRYAAGSAQMPWDELAVEDRGDSKILVIPPTVSKVDVVDGFVRHLADALRHHNARSSEQARMRMRMAAHAGEVHRDAEGWAGTDLNLACRLVDCAPAYRALHRVPEADLVVVVSAEMHRAVVRHGYGGIDPAHYHPVEVGEKEVRTTAWIRVPGLDHRPLPAEPDGEPDTGAGAGFGAGGRVPAGPPPLTATGPPPQPLPPPGGTVVAGEGNVSIGHIGSVGNDVVGRDKHVWGAR</sequence>
<dbReference type="Gene3D" id="3.30.70.1230">
    <property type="entry name" value="Nucleotide cyclase"/>
    <property type="match status" value="1"/>
</dbReference>
<dbReference type="EMBL" id="FQVN01000006">
    <property type="protein sequence ID" value="SHG07693.1"/>
    <property type="molecule type" value="Genomic_DNA"/>
</dbReference>
<name>A0A1M5GVG6_STRHI</name>
<evidence type="ECO:0000313" key="3">
    <source>
        <dbReference type="Proteomes" id="UP000184501"/>
    </source>
</evidence>
<organism evidence="2 3">
    <name type="scientific">Streptoalloteichus hindustanus</name>
    <dbReference type="NCBI Taxonomy" id="2017"/>
    <lineage>
        <taxon>Bacteria</taxon>
        <taxon>Bacillati</taxon>
        <taxon>Actinomycetota</taxon>
        <taxon>Actinomycetes</taxon>
        <taxon>Pseudonocardiales</taxon>
        <taxon>Pseudonocardiaceae</taxon>
        <taxon>Streptoalloteichus</taxon>
    </lineage>
</organism>
<dbReference type="Proteomes" id="UP000184501">
    <property type="component" value="Unassembled WGS sequence"/>
</dbReference>
<dbReference type="SUPFAM" id="SSF55073">
    <property type="entry name" value="Nucleotide cyclase"/>
    <property type="match status" value="1"/>
</dbReference>
<dbReference type="InterPro" id="IPR029787">
    <property type="entry name" value="Nucleotide_cyclase"/>
</dbReference>
<protein>
    <recommendedName>
        <fullName evidence="4">Guanylate cyclase domain-containing protein</fullName>
    </recommendedName>
</protein>
<reference evidence="2 3" key="1">
    <citation type="submission" date="2016-11" db="EMBL/GenBank/DDBJ databases">
        <authorList>
            <person name="Jaros S."/>
            <person name="Januszkiewicz K."/>
            <person name="Wedrychowicz H."/>
        </authorList>
    </citation>
    <scope>NUCLEOTIDE SEQUENCE [LARGE SCALE GENOMIC DNA]</scope>
    <source>
        <strain evidence="2 3">DSM 44523</strain>
    </source>
</reference>
<feature type="compositionally biased region" description="Pro residues" evidence="1">
    <location>
        <begin position="220"/>
        <end position="239"/>
    </location>
</feature>
<dbReference type="RefSeq" id="WP_073485501.1">
    <property type="nucleotide sequence ID" value="NZ_FQVN01000006.1"/>
</dbReference>
<accession>A0A1M5GVG6</accession>
<evidence type="ECO:0000256" key="1">
    <source>
        <dbReference type="SAM" id="MobiDB-lite"/>
    </source>
</evidence>
<feature type="compositionally biased region" description="Gly residues" evidence="1">
    <location>
        <begin position="208"/>
        <end position="218"/>
    </location>
</feature>
<evidence type="ECO:0000313" key="2">
    <source>
        <dbReference type="EMBL" id="SHG07693.1"/>
    </source>
</evidence>
<feature type="region of interest" description="Disordered" evidence="1">
    <location>
        <begin position="191"/>
        <end position="247"/>
    </location>
</feature>
<evidence type="ECO:0008006" key="4">
    <source>
        <dbReference type="Google" id="ProtNLM"/>
    </source>
</evidence>
<dbReference type="AlphaFoldDB" id="A0A1M5GVG6"/>
<keyword evidence="3" id="KW-1185">Reference proteome</keyword>
<dbReference type="STRING" id="2017.SAMN05444320_106285"/>